<sequence length="223" mass="25553">MVVPNLSDQVAKGWLMKTVKNQKLLNHDNIATGIDFQLTIQELGGWLMPYRKAYEYFGEVQAVTEQKENVYPCITRWPSSNQMTLNPWSKVQVLAGFSCVTLRRRQKLFESPLGKYRFLGDHILVPITNNGNEEMEIAMIINILPQTKANAVVAIVEDKLKILASCNVEDTYNLKIEQKRRDQRRLSRVEFPLLFVCMVAITSAVLGYLLHPLTLYKASTLYD</sequence>
<name>A0A7N2R0K4_QUELO</name>
<protein>
    <submittedName>
        <fullName evidence="2">Uncharacterized protein</fullName>
    </submittedName>
</protein>
<evidence type="ECO:0000313" key="2">
    <source>
        <dbReference type="EnsemblPlants" id="QL03p002516:mrna"/>
    </source>
</evidence>
<reference evidence="2" key="2">
    <citation type="submission" date="2021-01" db="UniProtKB">
        <authorList>
            <consortium name="EnsemblPlants"/>
        </authorList>
    </citation>
    <scope>IDENTIFICATION</scope>
</reference>
<dbReference type="Gramene" id="QL03p002516:mrna">
    <property type="protein sequence ID" value="QL03p002516:mrna"/>
    <property type="gene ID" value="QL03p002516"/>
</dbReference>
<evidence type="ECO:0000256" key="1">
    <source>
        <dbReference type="SAM" id="Phobius"/>
    </source>
</evidence>
<reference evidence="2 3" key="1">
    <citation type="journal article" date="2016" name="G3 (Bethesda)">
        <title>First Draft Assembly and Annotation of the Genome of a California Endemic Oak Quercus lobata Nee (Fagaceae).</title>
        <authorList>
            <person name="Sork V.L."/>
            <person name="Fitz-Gibbon S.T."/>
            <person name="Puiu D."/>
            <person name="Crepeau M."/>
            <person name="Gugger P.F."/>
            <person name="Sherman R."/>
            <person name="Stevens K."/>
            <person name="Langley C.H."/>
            <person name="Pellegrini M."/>
            <person name="Salzberg S.L."/>
        </authorList>
    </citation>
    <scope>NUCLEOTIDE SEQUENCE [LARGE SCALE GENOMIC DNA]</scope>
    <source>
        <strain evidence="2 3">cv. SW786</strain>
    </source>
</reference>
<keyword evidence="1" id="KW-0812">Transmembrane</keyword>
<evidence type="ECO:0000313" key="3">
    <source>
        <dbReference type="Proteomes" id="UP000594261"/>
    </source>
</evidence>
<dbReference type="EMBL" id="LRBV02000003">
    <property type="status" value="NOT_ANNOTATED_CDS"/>
    <property type="molecule type" value="Genomic_DNA"/>
</dbReference>
<feature type="transmembrane region" description="Helical" evidence="1">
    <location>
        <begin position="189"/>
        <end position="210"/>
    </location>
</feature>
<accession>A0A7N2R0K4</accession>
<dbReference type="EnsemblPlants" id="QL03p002516:mrna">
    <property type="protein sequence ID" value="QL03p002516:mrna"/>
    <property type="gene ID" value="QL03p002516"/>
</dbReference>
<proteinExistence type="predicted"/>
<dbReference type="AlphaFoldDB" id="A0A7N2R0K4"/>
<dbReference type="Proteomes" id="UP000594261">
    <property type="component" value="Chromosome 3"/>
</dbReference>
<dbReference type="InParanoid" id="A0A7N2R0K4"/>
<keyword evidence="1" id="KW-1133">Transmembrane helix</keyword>
<organism evidence="2 3">
    <name type="scientific">Quercus lobata</name>
    <name type="common">Valley oak</name>
    <dbReference type="NCBI Taxonomy" id="97700"/>
    <lineage>
        <taxon>Eukaryota</taxon>
        <taxon>Viridiplantae</taxon>
        <taxon>Streptophyta</taxon>
        <taxon>Embryophyta</taxon>
        <taxon>Tracheophyta</taxon>
        <taxon>Spermatophyta</taxon>
        <taxon>Magnoliopsida</taxon>
        <taxon>eudicotyledons</taxon>
        <taxon>Gunneridae</taxon>
        <taxon>Pentapetalae</taxon>
        <taxon>rosids</taxon>
        <taxon>fabids</taxon>
        <taxon>Fagales</taxon>
        <taxon>Fagaceae</taxon>
        <taxon>Quercus</taxon>
    </lineage>
</organism>
<keyword evidence="1" id="KW-0472">Membrane</keyword>
<keyword evidence="3" id="KW-1185">Reference proteome</keyword>